<gene>
    <name evidence="2" type="ORF">RI129_003715</name>
</gene>
<sequence>SSTRLKIVPHNCAIVLFVDKVKELQKYVPLATIPICLLKSIKKHKFLVNPKYLWKVFARNKIGNTPYNYMYKKLYTRRRGMSRQSPKSEDKLDLILEMMQELKSELVQVRNEQKRYSEDMDRLRTENANLWEENAKIRQENKDIKLEVTSIKHKLEWIEKEKRKNNIVVSGLTMDAEETTLVAVMEKFLKDKLEVEIKVKSAYKIGQKSCVVKLRNEEDKGKVMEKKVKLRGTTNERIYINDDLTQKEREKQKQIRQKAAEEKSMGKTVKIGYSKVITNGEVWKWNQTTENLECITPKN</sequence>
<evidence type="ECO:0000313" key="2">
    <source>
        <dbReference type="EMBL" id="KAK5648823.1"/>
    </source>
</evidence>
<organism evidence="2 3">
    <name type="scientific">Pyrocoelia pectoralis</name>
    <dbReference type="NCBI Taxonomy" id="417401"/>
    <lineage>
        <taxon>Eukaryota</taxon>
        <taxon>Metazoa</taxon>
        <taxon>Ecdysozoa</taxon>
        <taxon>Arthropoda</taxon>
        <taxon>Hexapoda</taxon>
        <taxon>Insecta</taxon>
        <taxon>Pterygota</taxon>
        <taxon>Neoptera</taxon>
        <taxon>Endopterygota</taxon>
        <taxon>Coleoptera</taxon>
        <taxon>Polyphaga</taxon>
        <taxon>Elateriformia</taxon>
        <taxon>Elateroidea</taxon>
        <taxon>Lampyridae</taxon>
        <taxon>Lampyrinae</taxon>
        <taxon>Pyrocoelia</taxon>
    </lineage>
</organism>
<dbReference type="AlphaFoldDB" id="A0AAN7VSQ7"/>
<accession>A0AAN7VSQ7</accession>
<keyword evidence="3" id="KW-1185">Reference proteome</keyword>
<evidence type="ECO:0000313" key="3">
    <source>
        <dbReference type="Proteomes" id="UP001329430"/>
    </source>
</evidence>
<protein>
    <submittedName>
        <fullName evidence="2">Uncharacterized protein</fullName>
    </submittedName>
</protein>
<comment type="caution">
    <text evidence="2">The sequence shown here is derived from an EMBL/GenBank/DDBJ whole genome shotgun (WGS) entry which is preliminary data.</text>
</comment>
<feature type="non-terminal residue" evidence="2">
    <location>
        <position position="1"/>
    </location>
</feature>
<dbReference type="Proteomes" id="UP001329430">
    <property type="component" value="Chromosome 2"/>
</dbReference>
<name>A0AAN7VSQ7_9COLE</name>
<evidence type="ECO:0000256" key="1">
    <source>
        <dbReference type="SAM" id="Coils"/>
    </source>
</evidence>
<reference evidence="2 3" key="1">
    <citation type="journal article" date="2024" name="Insects">
        <title>An Improved Chromosome-Level Genome Assembly of the Firefly Pyrocoelia pectoralis.</title>
        <authorList>
            <person name="Fu X."/>
            <person name="Meyer-Rochow V.B."/>
            <person name="Ballantyne L."/>
            <person name="Zhu X."/>
        </authorList>
    </citation>
    <scope>NUCLEOTIDE SEQUENCE [LARGE SCALE GENOMIC DNA]</scope>
    <source>
        <strain evidence="2">XCY_ONT2</strain>
    </source>
</reference>
<dbReference type="EMBL" id="JAVRBK010000002">
    <property type="protein sequence ID" value="KAK5648823.1"/>
    <property type="molecule type" value="Genomic_DNA"/>
</dbReference>
<proteinExistence type="predicted"/>
<feature type="coiled-coil region" evidence="1">
    <location>
        <begin position="92"/>
        <end position="140"/>
    </location>
</feature>
<dbReference type="Gene3D" id="1.20.5.340">
    <property type="match status" value="1"/>
</dbReference>
<keyword evidence="1" id="KW-0175">Coiled coil</keyword>